<evidence type="ECO:0008006" key="14">
    <source>
        <dbReference type="Google" id="ProtNLM"/>
    </source>
</evidence>
<dbReference type="SUPFAM" id="SSF52833">
    <property type="entry name" value="Thioredoxin-like"/>
    <property type="match status" value="1"/>
</dbReference>
<dbReference type="PANTHER" id="PTHR12151:SF5">
    <property type="entry name" value="AT19154P"/>
    <property type="match status" value="1"/>
</dbReference>
<dbReference type="Gene3D" id="3.40.30.10">
    <property type="entry name" value="Glutaredoxin"/>
    <property type="match status" value="1"/>
</dbReference>
<evidence type="ECO:0000256" key="5">
    <source>
        <dbReference type="ARBA" id="ARBA00023008"/>
    </source>
</evidence>
<feature type="binding site" evidence="9">
    <location>
        <position position="153"/>
    </location>
    <ligand>
        <name>Cu cation</name>
        <dbReference type="ChEBI" id="CHEBI:23378"/>
    </ligand>
</feature>
<evidence type="ECO:0000256" key="2">
    <source>
        <dbReference type="ARBA" id="ARBA00010996"/>
    </source>
</evidence>
<feature type="binding site" evidence="9">
    <location>
        <position position="252"/>
    </location>
    <ligand>
        <name>Cu cation</name>
        <dbReference type="ChEBI" id="CHEBI:23378"/>
    </ligand>
</feature>
<evidence type="ECO:0000256" key="8">
    <source>
        <dbReference type="PIRNR" id="PIRNR037736"/>
    </source>
</evidence>
<proteinExistence type="inferred from homology"/>
<feature type="region of interest" description="Disordered" evidence="11">
    <location>
        <begin position="39"/>
        <end position="67"/>
    </location>
</feature>
<comment type="caution">
    <text evidence="12">The sequence shown here is derived from an EMBL/GenBank/DDBJ whole genome shotgun (WGS) entry which is preliminary data.</text>
</comment>
<keyword evidence="4 8" id="KW-0999">Mitochondrion inner membrane</keyword>
<dbReference type="InterPro" id="IPR003782">
    <property type="entry name" value="SCO1/SenC"/>
</dbReference>
<dbReference type="FunFam" id="3.40.30.10:FF:000013">
    <property type="entry name" value="Blast:Protein SCO1 homolog, mitochondrial"/>
    <property type="match status" value="1"/>
</dbReference>
<reference evidence="12 13" key="1">
    <citation type="submission" date="2021-12" db="EMBL/GenBank/DDBJ databases">
        <title>High titer production of polyol ester of fatty acids by Rhodotorula paludigena BS15 towards product separation-free biomass refinery.</title>
        <authorList>
            <person name="Mano J."/>
            <person name="Ono H."/>
            <person name="Tanaka T."/>
            <person name="Naito K."/>
            <person name="Sushida H."/>
            <person name="Ike M."/>
            <person name="Tokuyasu K."/>
            <person name="Kitaoka M."/>
        </authorList>
    </citation>
    <scope>NUCLEOTIDE SEQUENCE [LARGE SCALE GENOMIC DNA]</scope>
    <source>
        <strain evidence="12 13">BS15</strain>
    </source>
</reference>
<evidence type="ECO:0000256" key="10">
    <source>
        <dbReference type="PIRSR" id="PIRSR603782-2"/>
    </source>
</evidence>
<dbReference type="AlphaFoldDB" id="A0AAV5GI08"/>
<accession>A0AAV5GI08</accession>
<dbReference type="Proteomes" id="UP001342314">
    <property type="component" value="Unassembled WGS sequence"/>
</dbReference>
<dbReference type="EMBL" id="BQKY01000005">
    <property type="protein sequence ID" value="GJN89773.1"/>
    <property type="molecule type" value="Genomic_DNA"/>
</dbReference>
<feature type="compositionally biased region" description="Polar residues" evidence="11">
    <location>
        <begin position="54"/>
        <end position="67"/>
    </location>
</feature>
<dbReference type="Pfam" id="PF02630">
    <property type="entry name" value="SCO1-SenC"/>
    <property type="match status" value="1"/>
</dbReference>
<evidence type="ECO:0000256" key="4">
    <source>
        <dbReference type="ARBA" id="ARBA00022792"/>
    </source>
</evidence>
<name>A0AAV5GI08_9BASI</name>
<evidence type="ECO:0000256" key="11">
    <source>
        <dbReference type="SAM" id="MobiDB-lite"/>
    </source>
</evidence>
<dbReference type="GO" id="GO:0005507">
    <property type="term" value="F:copper ion binding"/>
    <property type="evidence" value="ECO:0007669"/>
    <property type="project" value="InterPro"/>
</dbReference>
<keyword evidence="5 9" id="KW-0186">Copper</keyword>
<dbReference type="InterPro" id="IPR017276">
    <property type="entry name" value="Synth_of_cyt-c-oxidase_Sco1/2"/>
</dbReference>
<feature type="disulfide bond" description="Redox-active" evidence="10">
    <location>
        <begin position="149"/>
        <end position="153"/>
    </location>
</feature>
<evidence type="ECO:0000256" key="7">
    <source>
        <dbReference type="ARBA" id="ARBA00023136"/>
    </source>
</evidence>
<comment type="similarity">
    <text evidence="2 8">Belongs to the SCO1/2 family.</text>
</comment>
<dbReference type="PANTHER" id="PTHR12151">
    <property type="entry name" value="ELECTRON TRANSPORT PROTIN SCO1/SENC FAMILY MEMBER"/>
    <property type="match status" value="1"/>
</dbReference>
<keyword evidence="3 9" id="KW-0479">Metal-binding</keyword>
<keyword evidence="6 8" id="KW-0496">Mitochondrion</keyword>
<evidence type="ECO:0000256" key="9">
    <source>
        <dbReference type="PIRSR" id="PIRSR037736-1"/>
    </source>
</evidence>
<sequence length="302" mass="33077">MLARNTAAQLLRTAAPLRASLPLPLPLPLRSAAAPLARRSYATAPHEHSPADANPTQSSSAQTQNRSQAGPFTLKAGALFLVTGVGLYFYFESEKQKLQERKRQETAAARVGRPKIGGPFQLTDQNGNAFSDKDLLGKWSMVYFGFTNCPDICPEELDKMTTVVESICASSSPGSRAVGKHRLTSSHKTDILPVFITCDPARDDVKAVKTYVKDFHPSLVGLTGPYDDIKKTRVYFSTPPNAKPTDDYLVDHSIFFYLMDPRGKFVDAFGRSMGAPDVVSKVGAYLDEWREGGERGSWSEGQ</sequence>
<feature type="binding site" evidence="9">
    <location>
        <position position="149"/>
    </location>
    <ligand>
        <name>Cu cation</name>
        <dbReference type="ChEBI" id="CHEBI:23378"/>
    </ligand>
</feature>
<dbReference type="GO" id="GO:0016531">
    <property type="term" value="F:copper chaperone activity"/>
    <property type="evidence" value="ECO:0007669"/>
    <property type="project" value="InterPro"/>
</dbReference>
<evidence type="ECO:0000313" key="12">
    <source>
        <dbReference type="EMBL" id="GJN89773.1"/>
    </source>
</evidence>
<comment type="subcellular location">
    <subcellularLocation>
        <location evidence="1 8">Mitochondrion inner membrane</location>
    </subcellularLocation>
</comment>
<evidence type="ECO:0000256" key="6">
    <source>
        <dbReference type="ARBA" id="ARBA00023128"/>
    </source>
</evidence>
<dbReference type="InterPro" id="IPR036249">
    <property type="entry name" value="Thioredoxin-like_sf"/>
</dbReference>
<gene>
    <name evidence="12" type="ORF">Rhopal_002762-T1</name>
</gene>
<keyword evidence="7" id="KW-0472">Membrane</keyword>
<dbReference type="GO" id="GO:0033617">
    <property type="term" value="P:mitochondrial respiratory chain complex IV assembly"/>
    <property type="evidence" value="ECO:0007669"/>
    <property type="project" value="TreeGrafter"/>
</dbReference>
<protein>
    <recommendedName>
        <fullName evidence="14">Thioredoxin domain-containing protein</fullName>
    </recommendedName>
</protein>
<dbReference type="PIRSF" id="PIRSF037736">
    <property type="entry name" value="SCO1"/>
    <property type="match status" value="1"/>
</dbReference>
<organism evidence="12 13">
    <name type="scientific">Rhodotorula paludigena</name>
    <dbReference type="NCBI Taxonomy" id="86838"/>
    <lineage>
        <taxon>Eukaryota</taxon>
        <taxon>Fungi</taxon>
        <taxon>Dikarya</taxon>
        <taxon>Basidiomycota</taxon>
        <taxon>Pucciniomycotina</taxon>
        <taxon>Microbotryomycetes</taxon>
        <taxon>Sporidiobolales</taxon>
        <taxon>Sporidiobolaceae</taxon>
        <taxon>Rhodotorula</taxon>
    </lineage>
</organism>
<dbReference type="GO" id="GO:0005743">
    <property type="term" value="C:mitochondrial inner membrane"/>
    <property type="evidence" value="ECO:0007669"/>
    <property type="project" value="UniProtKB-SubCell"/>
</dbReference>
<keyword evidence="13" id="KW-1185">Reference proteome</keyword>
<dbReference type="CDD" id="cd02968">
    <property type="entry name" value="SCO"/>
    <property type="match status" value="1"/>
</dbReference>
<keyword evidence="10" id="KW-1015">Disulfide bond</keyword>
<evidence type="ECO:0000256" key="1">
    <source>
        <dbReference type="ARBA" id="ARBA00004273"/>
    </source>
</evidence>
<evidence type="ECO:0000313" key="13">
    <source>
        <dbReference type="Proteomes" id="UP001342314"/>
    </source>
</evidence>
<evidence type="ECO:0000256" key="3">
    <source>
        <dbReference type="ARBA" id="ARBA00022723"/>
    </source>
</evidence>
<dbReference type="GO" id="GO:0006878">
    <property type="term" value="P:intracellular copper ion homeostasis"/>
    <property type="evidence" value="ECO:0007669"/>
    <property type="project" value="UniProtKB-UniRule"/>
</dbReference>